<comment type="caution">
    <text evidence="1">The sequence shown here is derived from an EMBL/GenBank/DDBJ whole genome shotgun (WGS) entry which is preliminary data.</text>
</comment>
<dbReference type="Proteomes" id="UP000011708">
    <property type="component" value="Chromosome"/>
</dbReference>
<name>M2C5L7_TREDN</name>
<dbReference type="RefSeq" id="WP_002670840.1">
    <property type="nucleotide sequence ID" value="NZ_CM001794.1"/>
</dbReference>
<evidence type="ECO:0000313" key="1">
    <source>
        <dbReference type="EMBL" id="EMB29674.1"/>
    </source>
</evidence>
<proteinExistence type="predicted"/>
<dbReference type="HOGENOM" id="CLU_2774739_0_0_12"/>
<reference evidence="1" key="1">
    <citation type="submission" date="2012-01" db="EMBL/GenBank/DDBJ databases">
        <title>The Genome Sequence of Treponema denticola H1-T.</title>
        <authorList>
            <consortium name="The Broad Institute Genome Sequencing Platform"/>
            <person name="Earl A."/>
            <person name="Ward D."/>
            <person name="Feldgarden M."/>
            <person name="Gevers D."/>
            <person name="Blanton J.M."/>
            <person name="Fenno C.J."/>
            <person name="Baranova O.V."/>
            <person name="Mathney J."/>
            <person name="Dewhirst F.E."/>
            <person name="Izard J."/>
            <person name="Young S.K."/>
            <person name="Zeng Q."/>
            <person name="Gargeya S."/>
            <person name="Fitzgerald M."/>
            <person name="Haas B."/>
            <person name="Abouelleil A."/>
            <person name="Alvarado L."/>
            <person name="Arachchi H.M."/>
            <person name="Berlin A."/>
            <person name="Chapman S.B."/>
            <person name="Gearin G."/>
            <person name="Goldberg J."/>
            <person name="Griggs A."/>
            <person name="Gujja S."/>
            <person name="Hansen M."/>
            <person name="Heiman D."/>
            <person name="Howarth C."/>
            <person name="Larimer J."/>
            <person name="Lui A."/>
            <person name="MacDonald P.J.P."/>
            <person name="McCowen C."/>
            <person name="Montmayeur A."/>
            <person name="Murphy C."/>
            <person name="Neiman D."/>
            <person name="Pearson M."/>
            <person name="Priest M."/>
            <person name="Roberts A."/>
            <person name="Saif S."/>
            <person name="Shea T."/>
            <person name="Sisk P."/>
            <person name="Stolte C."/>
            <person name="Sykes S."/>
            <person name="Wortman J."/>
            <person name="Nusbaum C."/>
            <person name="Birren B."/>
        </authorList>
    </citation>
    <scope>NUCLEOTIDE SEQUENCE [LARGE SCALE GENOMIC DNA]</scope>
    <source>
        <strain evidence="1">H1-T</strain>
    </source>
</reference>
<protein>
    <submittedName>
        <fullName evidence="1">Uncharacterized protein</fullName>
    </submittedName>
</protein>
<gene>
    <name evidence="1" type="ORF">HMPREF9725_01701</name>
</gene>
<dbReference type="AlphaFoldDB" id="M2C5L7"/>
<sequence length="69" mass="7897">MVNLKIQGTVIGHNAKYTIVQCQSKAFSNKNLEIEIYDMKKNLKEGDTYSGELILSYFNDHRLICVEEG</sequence>
<organism evidence="1">
    <name type="scientific">Treponema denticola H1-T</name>
    <dbReference type="NCBI Taxonomy" id="999431"/>
    <lineage>
        <taxon>Bacteria</taxon>
        <taxon>Pseudomonadati</taxon>
        <taxon>Spirochaetota</taxon>
        <taxon>Spirochaetia</taxon>
        <taxon>Spirochaetales</taxon>
        <taxon>Treponemataceae</taxon>
        <taxon>Treponema</taxon>
    </lineage>
</organism>
<accession>M2C5L7</accession>
<dbReference type="EMBL" id="AGDW01000019">
    <property type="protein sequence ID" value="EMB29674.1"/>
    <property type="molecule type" value="Genomic_DNA"/>
</dbReference>